<dbReference type="RefSeq" id="WP_200343456.1">
    <property type="nucleotide sequence ID" value="NZ_NRRL01000135.1"/>
</dbReference>
<proteinExistence type="inferred from homology"/>
<keyword evidence="7" id="KW-1185">Reference proteome</keyword>
<organism evidence="6 7">
    <name type="scientific">Rhodovibrio sodomensis</name>
    <dbReference type="NCBI Taxonomy" id="1088"/>
    <lineage>
        <taxon>Bacteria</taxon>
        <taxon>Pseudomonadati</taxon>
        <taxon>Pseudomonadota</taxon>
        <taxon>Alphaproteobacteria</taxon>
        <taxon>Rhodospirillales</taxon>
        <taxon>Rhodovibrionaceae</taxon>
        <taxon>Rhodovibrio</taxon>
    </lineage>
</organism>
<dbReference type="PANTHER" id="PTHR42792">
    <property type="entry name" value="FLAGELLIN"/>
    <property type="match status" value="1"/>
</dbReference>
<dbReference type="EMBL" id="NRRL01000135">
    <property type="protein sequence ID" value="MBK1671002.1"/>
    <property type="molecule type" value="Genomic_DNA"/>
</dbReference>
<keyword evidence="4" id="KW-0975">Bacterial flagellum</keyword>
<dbReference type="Proteomes" id="UP001296873">
    <property type="component" value="Unassembled WGS sequence"/>
</dbReference>
<dbReference type="Gene3D" id="3.30.70.2120">
    <property type="match status" value="1"/>
</dbReference>
<feature type="domain" description="Flagellin N-terminal" evidence="5">
    <location>
        <begin position="7"/>
        <end position="140"/>
    </location>
</feature>
<dbReference type="Gene3D" id="1.20.1330.10">
    <property type="entry name" value="f41 fragment of flagellin, N-terminal domain"/>
    <property type="match status" value="1"/>
</dbReference>
<dbReference type="InterPro" id="IPR001492">
    <property type="entry name" value="Flagellin"/>
</dbReference>
<evidence type="ECO:0000256" key="2">
    <source>
        <dbReference type="ARBA" id="ARBA00004613"/>
    </source>
</evidence>
<evidence type="ECO:0000256" key="1">
    <source>
        <dbReference type="ARBA" id="ARBA00004365"/>
    </source>
</evidence>
<dbReference type="PRINTS" id="PR00207">
    <property type="entry name" value="FLAGELLIN"/>
</dbReference>
<dbReference type="SUPFAM" id="SSF64518">
    <property type="entry name" value="Phase 1 flagellin"/>
    <property type="match status" value="1"/>
</dbReference>
<dbReference type="PANTHER" id="PTHR42792:SF2">
    <property type="entry name" value="FLAGELLIN"/>
    <property type="match status" value="1"/>
</dbReference>
<evidence type="ECO:0000313" key="7">
    <source>
        <dbReference type="Proteomes" id="UP001296873"/>
    </source>
</evidence>
<reference evidence="6 7" key="1">
    <citation type="journal article" date="2020" name="Microorganisms">
        <title>Osmotic Adaptation and Compatible Solute Biosynthesis of Phototrophic Bacteria as Revealed from Genome Analyses.</title>
        <authorList>
            <person name="Imhoff J.F."/>
            <person name="Rahn T."/>
            <person name="Kunzel S."/>
            <person name="Keller A."/>
            <person name="Neulinger S.C."/>
        </authorList>
    </citation>
    <scope>NUCLEOTIDE SEQUENCE [LARGE SCALE GENOMIC DNA]</scope>
    <source>
        <strain evidence="6 7">DSM 9895</strain>
    </source>
</reference>
<dbReference type="InterPro" id="IPR001029">
    <property type="entry name" value="Flagellin_N"/>
</dbReference>
<name>A0ABS1DM33_9PROT</name>
<accession>A0ABS1DM33</accession>
<sequence>MALSIISNQAASIATRSLGQANDAATATAEKLSSGKRINSAKDDAAGSAIAARLSAEVAGLQQAGVNAGQASSMLQIADGASQNVEDILIRAKSLSVQAGSEQISDVERNFLDQEFQALKDEIDRIAADTEFNGTKLVNGDIEEAGAVIMGSGGVTGVVAQGVTFSGTTTNNNLDLTVTNIGTGALAASGDTAQAMVMGTFAGVNTFSGATTTFMGTVTATVVVDAANMVMLQSGQTVTLAATGQLGMGTLQAMLDTGAFSLGTSTSKSLAGKELGDLSGL</sequence>
<evidence type="ECO:0000256" key="3">
    <source>
        <dbReference type="ARBA" id="ARBA00005709"/>
    </source>
</evidence>
<protein>
    <recommendedName>
        <fullName evidence="5">Flagellin N-terminal domain-containing protein</fullName>
    </recommendedName>
</protein>
<comment type="caution">
    <text evidence="6">The sequence shown here is derived from an EMBL/GenBank/DDBJ whole genome shotgun (WGS) entry which is preliminary data.</text>
</comment>
<gene>
    <name evidence="6" type="ORF">CKO28_23630</name>
</gene>
<dbReference type="Pfam" id="PF00669">
    <property type="entry name" value="Flagellin_N"/>
    <property type="match status" value="1"/>
</dbReference>
<evidence type="ECO:0000256" key="4">
    <source>
        <dbReference type="ARBA" id="ARBA00023143"/>
    </source>
</evidence>
<comment type="similarity">
    <text evidence="3">Belongs to the bacterial flagellin family.</text>
</comment>
<evidence type="ECO:0000259" key="5">
    <source>
        <dbReference type="Pfam" id="PF00669"/>
    </source>
</evidence>
<evidence type="ECO:0000313" key="6">
    <source>
        <dbReference type="EMBL" id="MBK1671002.1"/>
    </source>
</evidence>
<comment type="subcellular location">
    <subcellularLocation>
        <location evidence="1">Bacterial flagellum</location>
    </subcellularLocation>
    <subcellularLocation>
        <location evidence="2">Secreted</location>
    </subcellularLocation>
</comment>